<dbReference type="GO" id="GO:0000270">
    <property type="term" value="P:peptidoglycan metabolic process"/>
    <property type="evidence" value="ECO:0007669"/>
    <property type="project" value="InterPro"/>
</dbReference>
<proteinExistence type="inferred from homology"/>
<dbReference type="KEGG" id="bko:CKF48_02035"/>
<dbReference type="GO" id="GO:0016020">
    <property type="term" value="C:membrane"/>
    <property type="evidence" value="ECO:0007669"/>
    <property type="project" value="InterPro"/>
</dbReference>
<name>A0A248TDH5_9BACI</name>
<dbReference type="Proteomes" id="UP000215137">
    <property type="component" value="Chromosome"/>
</dbReference>
<dbReference type="AlphaFoldDB" id="A0A248TDH5"/>
<dbReference type="PROSITE" id="PS00922">
    <property type="entry name" value="TRANSGLYCOSYLASE"/>
    <property type="match status" value="1"/>
</dbReference>
<comment type="similarity">
    <text evidence="1">Belongs to the transglycosylase Slt family.</text>
</comment>
<accession>A0A248TDH5</accession>
<dbReference type="InterPro" id="IPR000189">
    <property type="entry name" value="Transglyc_AS"/>
</dbReference>
<dbReference type="InterPro" id="IPR023346">
    <property type="entry name" value="Lysozyme-like_dom_sf"/>
</dbReference>
<dbReference type="PANTHER" id="PTHR37423">
    <property type="entry name" value="SOLUBLE LYTIC MUREIN TRANSGLYCOSYLASE-RELATED"/>
    <property type="match status" value="1"/>
</dbReference>
<protein>
    <submittedName>
        <fullName evidence="3">Lytic transglycosylase</fullName>
    </submittedName>
</protein>
<dbReference type="PANTHER" id="PTHR37423:SF2">
    <property type="entry name" value="MEMBRANE-BOUND LYTIC MUREIN TRANSGLYCOSYLASE C"/>
    <property type="match status" value="1"/>
</dbReference>
<organism evidence="3 4">
    <name type="scientific">Cytobacillus kochii</name>
    <dbReference type="NCBI Taxonomy" id="859143"/>
    <lineage>
        <taxon>Bacteria</taxon>
        <taxon>Bacillati</taxon>
        <taxon>Bacillota</taxon>
        <taxon>Bacilli</taxon>
        <taxon>Bacillales</taxon>
        <taxon>Bacillaceae</taxon>
        <taxon>Cytobacillus</taxon>
    </lineage>
</organism>
<evidence type="ECO:0000256" key="1">
    <source>
        <dbReference type="ARBA" id="ARBA00007734"/>
    </source>
</evidence>
<sequence>MNIDQLKLLMQMQSLQTFLPNTTQNSNTTDFSQLLSNSITARMNDSSADFSQEIGAVQTIAETMLTSSPVSLPPVQLTKFKGENSDQSIQDIIHQAASAYNVPTELITAVIQQESNFNPNAVSSAGASGLMQLMPETAKWLGVNDRFDATQNVMAGTKYLRQMLDRYGNNTELALAAYNAGPGNVDKYNGIPPFKETQNYVQKVTENLLNQKQFV</sequence>
<reference evidence="3 4" key="1">
    <citation type="submission" date="2017-08" db="EMBL/GenBank/DDBJ databases">
        <title>Complete Genome Sequence of Bacillus kochii Oregon-R-modENCODE STRAIN BDGP4, isolated from Drosophila melanogaster gut.</title>
        <authorList>
            <person name="Wan K.H."/>
            <person name="Yu C."/>
            <person name="Park S."/>
            <person name="Hammonds A.S."/>
            <person name="Booth B.W."/>
            <person name="Celniker S.E."/>
        </authorList>
    </citation>
    <scope>NUCLEOTIDE SEQUENCE [LARGE SCALE GENOMIC DNA]</scope>
    <source>
        <strain evidence="3 4">BDGP4</strain>
    </source>
</reference>
<dbReference type="OrthoDB" id="9815002at2"/>
<dbReference type="InterPro" id="IPR008258">
    <property type="entry name" value="Transglycosylase_SLT_dom_1"/>
</dbReference>
<evidence type="ECO:0000313" key="3">
    <source>
        <dbReference type="EMBL" id="ASV66214.1"/>
    </source>
</evidence>
<dbReference type="CDD" id="cd00254">
    <property type="entry name" value="LT-like"/>
    <property type="match status" value="1"/>
</dbReference>
<dbReference type="Pfam" id="PF01464">
    <property type="entry name" value="SLT"/>
    <property type="match status" value="1"/>
</dbReference>
<dbReference type="GO" id="GO:0008933">
    <property type="term" value="F:peptidoglycan lytic transglycosylase activity"/>
    <property type="evidence" value="ECO:0007669"/>
    <property type="project" value="InterPro"/>
</dbReference>
<evidence type="ECO:0000313" key="4">
    <source>
        <dbReference type="Proteomes" id="UP000215137"/>
    </source>
</evidence>
<keyword evidence="4" id="KW-1185">Reference proteome</keyword>
<dbReference type="Gene3D" id="1.10.530.10">
    <property type="match status" value="1"/>
</dbReference>
<feature type="domain" description="Transglycosylase SLT" evidence="2">
    <location>
        <begin position="92"/>
        <end position="200"/>
    </location>
</feature>
<dbReference type="RefSeq" id="WP_095369789.1">
    <property type="nucleotide sequence ID" value="NZ_CP022983.1"/>
</dbReference>
<dbReference type="SUPFAM" id="SSF53955">
    <property type="entry name" value="Lysozyme-like"/>
    <property type="match status" value="1"/>
</dbReference>
<evidence type="ECO:0000259" key="2">
    <source>
        <dbReference type="Pfam" id="PF01464"/>
    </source>
</evidence>
<gene>
    <name evidence="3" type="ORF">CKF48_02035</name>
</gene>
<dbReference type="EMBL" id="CP022983">
    <property type="protein sequence ID" value="ASV66214.1"/>
    <property type="molecule type" value="Genomic_DNA"/>
</dbReference>